<evidence type="ECO:0000313" key="1">
    <source>
        <dbReference type="EMBL" id="QJA60403.1"/>
    </source>
</evidence>
<name>A0A6M3ISH4_9ZZZZ</name>
<sequence>MGKTHGLAVINGKRTRLNRIWKQMRQRCLNPNDSAYNRYGGRGIKICPEWDEYLVFRGWAISHGYNDILEIERIDNYGNYCPENCTWIRPGLQARNKRNNHLVTFEGETLSLAEWAERLDLNYNTIRSRLNLGWADERALTTPIRRLQCKKP</sequence>
<reference evidence="1" key="1">
    <citation type="submission" date="2020-03" db="EMBL/GenBank/DDBJ databases">
        <title>The deep terrestrial virosphere.</title>
        <authorList>
            <person name="Holmfeldt K."/>
            <person name="Nilsson E."/>
            <person name="Simone D."/>
            <person name="Lopez-Fernandez M."/>
            <person name="Wu X."/>
            <person name="de Brujin I."/>
            <person name="Lundin D."/>
            <person name="Andersson A."/>
            <person name="Bertilsson S."/>
            <person name="Dopson M."/>
        </authorList>
    </citation>
    <scope>NUCLEOTIDE SEQUENCE</scope>
    <source>
        <strain evidence="1">MM415B01121</strain>
    </source>
</reference>
<protein>
    <submittedName>
        <fullName evidence="1">Uncharacterized protein</fullName>
    </submittedName>
</protein>
<accession>A0A6M3ISH4</accession>
<organism evidence="1">
    <name type="scientific">viral metagenome</name>
    <dbReference type="NCBI Taxonomy" id="1070528"/>
    <lineage>
        <taxon>unclassified sequences</taxon>
        <taxon>metagenomes</taxon>
        <taxon>organismal metagenomes</taxon>
    </lineage>
</organism>
<proteinExistence type="predicted"/>
<gene>
    <name evidence="1" type="ORF">MM415B01121_0021</name>
</gene>
<dbReference type="EMBL" id="MT141407">
    <property type="protein sequence ID" value="QJA60403.1"/>
    <property type="molecule type" value="Genomic_DNA"/>
</dbReference>
<dbReference type="AlphaFoldDB" id="A0A6M3ISH4"/>